<evidence type="ECO:0000313" key="2">
    <source>
        <dbReference type="Proteomes" id="UP000179243"/>
    </source>
</evidence>
<proteinExistence type="predicted"/>
<reference evidence="1 2" key="1">
    <citation type="journal article" date="2016" name="Nat. Commun.">
        <title>Thousands of microbial genomes shed light on interconnected biogeochemical processes in an aquifer system.</title>
        <authorList>
            <person name="Anantharaman K."/>
            <person name="Brown C.T."/>
            <person name="Hug L.A."/>
            <person name="Sharon I."/>
            <person name="Castelle C.J."/>
            <person name="Probst A.J."/>
            <person name="Thomas B.C."/>
            <person name="Singh A."/>
            <person name="Wilkins M.J."/>
            <person name="Karaoz U."/>
            <person name="Brodie E.L."/>
            <person name="Williams K.H."/>
            <person name="Hubbard S.S."/>
            <person name="Banfield J.F."/>
        </authorList>
    </citation>
    <scope>NUCLEOTIDE SEQUENCE [LARGE SCALE GENOMIC DNA]</scope>
</reference>
<gene>
    <name evidence="1" type="ORF">A2519_17360</name>
</gene>
<accession>A0A1F7FKI7</accession>
<dbReference type="InterPro" id="IPR005368">
    <property type="entry name" value="UPF0175"/>
</dbReference>
<dbReference type="AlphaFoldDB" id="A0A1F7FKI7"/>
<sequence length="85" mass="9385">MRTISIAYPENILPPLNISPDAFEAEAKEVLAVKLFEMGRLTSGQAAGIANVSRAEFLLTCRKFGTPSVQWNKEDIDEEFKAGKI</sequence>
<dbReference type="EMBL" id="MFYX01000016">
    <property type="protein sequence ID" value="OGK06972.1"/>
    <property type="molecule type" value="Genomic_DNA"/>
</dbReference>
<organism evidence="1 2">
    <name type="scientific">Candidatus Raymondbacteria bacterium RIFOXYD12_FULL_49_13</name>
    <dbReference type="NCBI Taxonomy" id="1817890"/>
    <lineage>
        <taxon>Bacteria</taxon>
        <taxon>Raymondiibacteriota</taxon>
    </lineage>
</organism>
<dbReference type="Proteomes" id="UP000179243">
    <property type="component" value="Unassembled WGS sequence"/>
</dbReference>
<protein>
    <submittedName>
        <fullName evidence="1">Uncharacterized protein</fullName>
    </submittedName>
</protein>
<dbReference type="Pfam" id="PF03683">
    <property type="entry name" value="UPF0175"/>
    <property type="match status" value="1"/>
</dbReference>
<name>A0A1F7FKI7_UNCRA</name>
<evidence type="ECO:0000313" key="1">
    <source>
        <dbReference type="EMBL" id="OGK06972.1"/>
    </source>
</evidence>
<comment type="caution">
    <text evidence="1">The sequence shown here is derived from an EMBL/GenBank/DDBJ whole genome shotgun (WGS) entry which is preliminary data.</text>
</comment>